<comment type="similarity">
    <text evidence="1">Belongs to the LysR transcriptional regulatory family.</text>
</comment>
<evidence type="ECO:0000256" key="4">
    <source>
        <dbReference type="ARBA" id="ARBA00023163"/>
    </source>
</evidence>
<dbReference type="InterPro" id="IPR036390">
    <property type="entry name" value="WH_DNA-bd_sf"/>
</dbReference>
<feature type="domain" description="HTH lysR-type" evidence="5">
    <location>
        <begin position="1"/>
        <end position="59"/>
    </location>
</feature>
<dbReference type="InterPro" id="IPR058163">
    <property type="entry name" value="LysR-type_TF_proteobact-type"/>
</dbReference>
<evidence type="ECO:0000313" key="6">
    <source>
        <dbReference type="EMBL" id="GAA6197425.1"/>
    </source>
</evidence>
<dbReference type="Gene3D" id="3.40.190.290">
    <property type="match status" value="1"/>
</dbReference>
<keyword evidence="4" id="KW-0804">Transcription</keyword>
<dbReference type="PANTHER" id="PTHR30537:SF5">
    <property type="entry name" value="HTH-TYPE TRANSCRIPTIONAL ACTIVATOR TTDR-RELATED"/>
    <property type="match status" value="1"/>
</dbReference>
<dbReference type="PRINTS" id="PR00039">
    <property type="entry name" value="HTHLYSR"/>
</dbReference>
<dbReference type="InterPro" id="IPR036388">
    <property type="entry name" value="WH-like_DNA-bd_sf"/>
</dbReference>
<evidence type="ECO:0000259" key="5">
    <source>
        <dbReference type="PROSITE" id="PS50931"/>
    </source>
</evidence>
<dbReference type="EMBL" id="BAABWU010000011">
    <property type="protein sequence ID" value="GAA6197425.1"/>
    <property type="molecule type" value="Genomic_DNA"/>
</dbReference>
<evidence type="ECO:0000313" key="7">
    <source>
        <dbReference type="Proteomes" id="UP001441944"/>
    </source>
</evidence>
<keyword evidence="2" id="KW-0805">Transcription regulation</keyword>
<dbReference type="CDD" id="cd08422">
    <property type="entry name" value="PBP2_CrgA_like"/>
    <property type="match status" value="1"/>
</dbReference>
<dbReference type="Pfam" id="PF00126">
    <property type="entry name" value="HTH_1"/>
    <property type="match status" value="1"/>
</dbReference>
<dbReference type="PANTHER" id="PTHR30537">
    <property type="entry name" value="HTH-TYPE TRANSCRIPTIONAL REGULATOR"/>
    <property type="match status" value="1"/>
</dbReference>
<reference evidence="6 7" key="1">
    <citation type="submission" date="2024-04" db="EMBL/GenBank/DDBJ databases">
        <title>Draft genome sequence of Pseudophaeobacter arcticus NBRC 116598.</title>
        <authorList>
            <person name="Miyakawa T."/>
            <person name="Kusuya Y."/>
            <person name="Miura T."/>
        </authorList>
    </citation>
    <scope>NUCLEOTIDE SEQUENCE [LARGE SCALE GENOMIC DNA]</scope>
    <source>
        <strain evidence="6 7">SU-CL00105</strain>
    </source>
</reference>
<gene>
    <name evidence="6" type="ORF">NBRC116598_28690</name>
</gene>
<keyword evidence="7" id="KW-1185">Reference proteome</keyword>
<dbReference type="SUPFAM" id="SSF46785">
    <property type="entry name" value="Winged helix' DNA-binding domain"/>
    <property type="match status" value="1"/>
</dbReference>
<dbReference type="RefSeq" id="WP_297339698.1">
    <property type="nucleotide sequence ID" value="NZ_BAABWU010000011.1"/>
</dbReference>
<name>A0ABQ0ANJ5_9RHOB</name>
<dbReference type="Gene3D" id="1.10.10.10">
    <property type="entry name" value="Winged helix-like DNA-binding domain superfamily/Winged helix DNA-binding domain"/>
    <property type="match status" value="1"/>
</dbReference>
<keyword evidence="3" id="KW-0238">DNA-binding</keyword>
<organism evidence="6 7">
    <name type="scientific">Pseudophaeobacter arcticus</name>
    <dbReference type="NCBI Taxonomy" id="385492"/>
    <lineage>
        <taxon>Bacteria</taxon>
        <taxon>Pseudomonadati</taxon>
        <taxon>Pseudomonadota</taxon>
        <taxon>Alphaproteobacteria</taxon>
        <taxon>Rhodobacterales</taxon>
        <taxon>Paracoccaceae</taxon>
        <taxon>Pseudophaeobacter</taxon>
    </lineage>
</organism>
<dbReference type="InterPro" id="IPR005119">
    <property type="entry name" value="LysR_subst-bd"/>
</dbReference>
<dbReference type="Proteomes" id="UP001441944">
    <property type="component" value="Unassembled WGS sequence"/>
</dbReference>
<dbReference type="SUPFAM" id="SSF53850">
    <property type="entry name" value="Periplasmic binding protein-like II"/>
    <property type="match status" value="1"/>
</dbReference>
<sequence>MDRLGLLESFIIALDEGSLNRAAQRRGISQPAMSLQIKQLETLLGHELLHRTSTGVKPTRPGELVYTQAQGLLSGYDLMCAELSALKESLSGTFRVNTSTFFGRIILGPVLLEVNQTYPDLNIVMKLEDRLVDVLRENVDLAIRSGTLGDSDGAARKIAQMETVLFATPTYLDQVGRPSTPEDLKRLKFIQHHEDQTGGFFPLTLDGVEYQAPVHVGFTADDPDLIIRAVANHTGYARAPRLFLDEALLEGRFEEVLPAYQPQPKDIYAVYPSRHSYDKRHEVVVTALLERIEALQQDSIARRCPATAIMA</sequence>
<proteinExistence type="inferred from homology"/>
<evidence type="ECO:0000256" key="2">
    <source>
        <dbReference type="ARBA" id="ARBA00023015"/>
    </source>
</evidence>
<evidence type="ECO:0000256" key="3">
    <source>
        <dbReference type="ARBA" id="ARBA00023125"/>
    </source>
</evidence>
<dbReference type="Pfam" id="PF03466">
    <property type="entry name" value="LysR_substrate"/>
    <property type="match status" value="1"/>
</dbReference>
<dbReference type="PROSITE" id="PS50931">
    <property type="entry name" value="HTH_LYSR"/>
    <property type="match status" value="1"/>
</dbReference>
<protein>
    <submittedName>
        <fullName evidence="6">LysR family transcriptional regulator</fullName>
    </submittedName>
</protein>
<comment type="caution">
    <text evidence="6">The sequence shown here is derived from an EMBL/GenBank/DDBJ whole genome shotgun (WGS) entry which is preliminary data.</text>
</comment>
<evidence type="ECO:0000256" key="1">
    <source>
        <dbReference type="ARBA" id="ARBA00009437"/>
    </source>
</evidence>
<accession>A0ABQ0ANJ5</accession>
<dbReference type="InterPro" id="IPR000847">
    <property type="entry name" value="LysR_HTH_N"/>
</dbReference>